<evidence type="ECO:0000313" key="1">
    <source>
        <dbReference type="EMBL" id="RRT69635.1"/>
    </source>
</evidence>
<name>A0A427A083_ENSVE</name>
<evidence type="ECO:0000313" key="2">
    <source>
        <dbReference type="Proteomes" id="UP000287651"/>
    </source>
</evidence>
<dbReference type="EMBL" id="AMZH03004282">
    <property type="protein sequence ID" value="RRT69635.1"/>
    <property type="molecule type" value="Genomic_DNA"/>
</dbReference>
<gene>
    <name evidence="1" type="ORF">B296_00030890</name>
</gene>
<reference evidence="1 2" key="1">
    <citation type="journal article" date="2014" name="Agronomy (Basel)">
        <title>A Draft Genome Sequence for Ensete ventricosum, the Drought-Tolerant Tree Against Hunger.</title>
        <authorList>
            <person name="Harrison J."/>
            <person name="Moore K.A."/>
            <person name="Paszkiewicz K."/>
            <person name="Jones T."/>
            <person name="Grant M."/>
            <person name="Ambacheew D."/>
            <person name="Muzemil S."/>
            <person name="Studholme D.J."/>
        </authorList>
    </citation>
    <scope>NUCLEOTIDE SEQUENCE [LARGE SCALE GENOMIC DNA]</scope>
</reference>
<organism evidence="1 2">
    <name type="scientific">Ensete ventricosum</name>
    <name type="common">Abyssinian banana</name>
    <name type="synonym">Musa ensete</name>
    <dbReference type="NCBI Taxonomy" id="4639"/>
    <lineage>
        <taxon>Eukaryota</taxon>
        <taxon>Viridiplantae</taxon>
        <taxon>Streptophyta</taxon>
        <taxon>Embryophyta</taxon>
        <taxon>Tracheophyta</taxon>
        <taxon>Spermatophyta</taxon>
        <taxon>Magnoliopsida</taxon>
        <taxon>Liliopsida</taxon>
        <taxon>Zingiberales</taxon>
        <taxon>Musaceae</taxon>
        <taxon>Ensete</taxon>
    </lineage>
</organism>
<sequence>MLGRSQVRALGQGSDDVVGARREFAEGRPMFGRCYQELAENSLEVCREVYREFADRLSGARLEFAGRISGSSSGVRPQVVGSSPRVHRRMLEVYWEFTKGNRVLTGGSLERCWEFAEETIGQRRLYAECRYLEAYTMASEEAINAKFEAFESRIDEKMRPLFVEFSMGRPSSSKKSQQGETSDR</sequence>
<accession>A0A427A083</accession>
<proteinExistence type="predicted"/>
<dbReference type="Proteomes" id="UP000287651">
    <property type="component" value="Unassembled WGS sequence"/>
</dbReference>
<dbReference type="AlphaFoldDB" id="A0A427A083"/>
<comment type="caution">
    <text evidence="1">The sequence shown here is derived from an EMBL/GenBank/DDBJ whole genome shotgun (WGS) entry which is preliminary data.</text>
</comment>
<protein>
    <submittedName>
        <fullName evidence="1">Uncharacterized protein</fullName>
    </submittedName>
</protein>